<keyword evidence="1" id="KW-0808">Transferase</keyword>
<evidence type="ECO:0000313" key="2">
    <source>
        <dbReference type="EMBL" id="KZV93265.1"/>
    </source>
</evidence>
<accession>A0A165IDN5</accession>
<dbReference type="Gene3D" id="3.30.559.10">
    <property type="entry name" value="Chloramphenicol acetyltransferase-like domain"/>
    <property type="match status" value="2"/>
</dbReference>
<gene>
    <name evidence="2" type="ORF">EXIGLDRAFT_717490</name>
</gene>
<name>A0A165IDN5_EXIGL</name>
<keyword evidence="3" id="KW-1185">Reference proteome</keyword>
<dbReference type="InParanoid" id="A0A165IDN5"/>
<evidence type="ECO:0000313" key="3">
    <source>
        <dbReference type="Proteomes" id="UP000077266"/>
    </source>
</evidence>
<dbReference type="STRING" id="1314781.A0A165IDN5"/>
<proteinExistence type="predicted"/>
<dbReference type="InterPro" id="IPR023213">
    <property type="entry name" value="CAT-like_dom_sf"/>
</dbReference>
<organism evidence="2 3">
    <name type="scientific">Exidia glandulosa HHB12029</name>
    <dbReference type="NCBI Taxonomy" id="1314781"/>
    <lineage>
        <taxon>Eukaryota</taxon>
        <taxon>Fungi</taxon>
        <taxon>Dikarya</taxon>
        <taxon>Basidiomycota</taxon>
        <taxon>Agaricomycotina</taxon>
        <taxon>Agaricomycetes</taxon>
        <taxon>Auriculariales</taxon>
        <taxon>Exidiaceae</taxon>
        <taxon>Exidia</taxon>
    </lineage>
</organism>
<dbReference type="GO" id="GO:0016747">
    <property type="term" value="F:acyltransferase activity, transferring groups other than amino-acyl groups"/>
    <property type="evidence" value="ECO:0007669"/>
    <property type="project" value="TreeGrafter"/>
</dbReference>
<dbReference type="EMBL" id="KV425993">
    <property type="protein sequence ID" value="KZV93265.1"/>
    <property type="molecule type" value="Genomic_DNA"/>
</dbReference>
<reference evidence="2 3" key="1">
    <citation type="journal article" date="2016" name="Mol. Biol. Evol.">
        <title>Comparative Genomics of Early-Diverging Mushroom-Forming Fungi Provides Insights into the Origins of Lignocellulose Decay Capabilities.</title>
        <authorList>
            <person name="Nagy L.G."/>
            <person name="Riley R."/>
            <person name="Tritt A."/>
            <person name="Adam C."/>
            <person name="Daum C."/>
            <person name="Floudas D."/>
            <person name="Sun H."/>
            <person name="Yadav J.S."/>
            <person name="Pangilinan J."/>
            <person name="Larsson K.H."/>
            <person name="Matsuura K."/>
            <person name="Barry K."/>
            <person name="Labutti K."/>
            <person name="Kuo R."/>
            <person name="Ohm R.A."/>
            <person name="Bhattacharya S.S."/>
            <person name="Shirouzu T."/>
            <person name="Yoshinaga Y."/>
            <person name="Martin F.M."/>
            <person name="Grigoriev I.V."/>
            <person name="Hibbett D.S."/>
        </authorList>
    </citation>
    <scope>NUCLEOTIDE SEQUENCE [LARGE SCALE GENOMIC DNA]</scope>
    <source>
        <strain evidence="2 3">HHB12029</strain>
    </source>
</reference>
<dbReference type="GO" id="GO:0044550">
    <property type="term" value="P:secondary metabolite biosynthetic process"/>
    <property type="evidence" value="ECO:0007669"/>
    <property type="project" value="TreeGrafter"/>
</dbReference>
<dbReference type="OrthoDB" id="1862401at2759"/>
<dbReference type="Proteomes" id="UP000077266">
    <property type="component" value="Unassembled WGS sequence"/>
</dbReference>
<dbReference type="InterPro" id="IPR050317">
    <property type="entry name" value="Plant_Fungal_Acyltransferase"/>
</dbReference>
<protein>
    <recommendedName>
        <fullName evidence="4">Transferase</fullName>
    </recommendedName>
</protein>
<dbReference type="Pfam" id="PF02458">
    <property type="entry name" value="Transferase"/>
    <property type="match status" value="1"/>
</dbReference>
<evidence type="ECO:0000256" key="1">
    <source>
        <dbReference type="ARBA" id="ARBA00022679"/>
    </source>
</evidence>
<dbReference type="PANTHER" id="PTHR31642">
    <property type="entry name" value="TRICHOTHECENE 3-O-ACETYLTRANSFERASE"/>
    <property type="match status" value="1"/>
</dbReference>
<dbReference type="PANTHER" id="PTHR31642:SF310">
    <property type="entry name" value="FATTY ALCOHOL:CAFFEOYL-COA ACYLTRANSFERASE"/>
    <property type="match status" value="1"/>
</dbReference>
<dbReference type="AlphaFoldDB" id="A0A165IDN5"/>
<sequence>MMRPVVHAQSFKLGPLDCANAPGLYRGQILCFEGEELDVKTLRDGLVALIALSPLLTGTVTAVGPSAPGWYQVSQTSARSVDDILVVANMRHAMNYAVSRARGFPPSDFLSDFNPGGAKTILASSSAPVMAAQVNVVRGGVIVSIFMHHGVFDAPGSATVLRKWAALCRSERVAPLDIDRMPFSLDAGRGRGRMEDRSEYRLQAVDAPPPSFPPSTTGMWYFSAEALKRLRKEAAADDDDDCRLSTNDVLNAFLWMRVTAARVQLGRLHLEDETAWRCLVDARSRVIPRVSEEYTGNATIGASTKLRVGTLVGPDASLSTVARAAHTGVRRGATDACVRDSIACLSHHASDLRVVGLQWKDLVNSSLRSSSWARLDTYGLDWGAAFGHGKRCDRIRHPWDLICGMVVVMPRGAYGEQDTGFEVAIPLVCDQFEVLARDPVLAEYAERVY</sequence>
<evidence type="ECO:0008006" key="4">
    <source>
        <dbReference type="Google" id="ProtNLM"/>
    </source>
</evidence>